<protein>
    <submittedName>
        <fullName evidence="1">Uncharacterized protein</fullName>
    </submittedName>
</protein>
<feature type="non-terminal residue" evidence="1">
    <location>
        <position position="34"/>
    </location>
</feature>
<name>A0A382HZA2_9ZZZZ</name>
<evidence type="ECO:0000313" key="1">
    <source>
        <dbReference type="EMBL" id="SVB92744.1"/>
    </source>
</evidence>
<reference evidence="1" key="1">
    <citation type="submission" date="2018-05" db="EMBL/GenBank/DDBJ databases">
        <authorList>
            <person name="Lanie J.A."/>
            <person name="Ng W.-L."/>
            <person name="Kazmierczak K.M."/>
            <person name="Andrzejewski T.M."/>
            <person name="Davidsen T.M."/>
            <person name="Wayne K.J."/>
            <person name="Tettelin H."/>
            <person name="Glass J.I."/>
            <person name="Rusch D."/>
            <person name="Podicherti R."/>
            <person name="Tsui H.-C.T."/>
            <person name="Winkler M.E."/>
        </authorList>
    </citation>
    <scope>NUCLEOTIDE SEQUENCE</scope>
</reference>
<accession>A0A382HZA2</accession>
<gene>
    <name evidence="1" type="ORF">METZ01_LOCUS245598</name>
</gene>
<organism evidence="1">
    <name type="scientific">marine metagenome</name>
    <dbReference type="NCBI Taxonomy" id="408172"/>
    <lineage>
        <taxon>unclassified sequences</taxon>
        <taxon>metagenomes</taxon>
        <taxon>ecological metagenomes</taxon>
    </lineage>
</organism>
<dbReference type="AlphaFoldDB" id="A0A382HZA2"/>
<dbReference type="EMBL" id="UINC01064252">
    <property type="protein sequence ID" value="SVB92744.1"/>
    <property type="molecule type" value="Genomic_DNA"/>
</dbReference>
<proteinExistence type="predicted"/>
<sequence length="34" mass="3681">MARTVLAPHPHLATAAARVRLLLTDVDGVWTDGR</sequence>